<dbReference type="RefSeq" id="WP_344821869.1">
    <property type="nucleotide sequence ID" value="NZ_BAABEZ010000001.1"/>
</dbReference>
<evidence type="ECO:0000256" key="3">
    <source>
        <dbReference type="SAM" id="Phobius"/>
    </source>
</evidence>
<feature type="transmembrane region" description="Helical" evidence="3">
    <location>
        <begin position="243"/>
        <end position="264"/>
    </location>
</feature>
<evidence type="ECO:0000259" key="4">
    <source>
        <dbReference type="Pfam" id="PF01578"/>
    </source>
</evidence>
<dbReference type="EMBL" id="BAABEZ010000001">
    <property type="protein sequence ID" value="GAA4449033.1"/>
    <property type="molecule type" value="Genomic_DNA"/>
</dbReference>
<accession>A0ABP8MH71</accession>
<organism evidence="5 6">
    <name type="scientific">Rurimicrobium arvi</name>
    <dbReference type="NCBI Taxonomy" id="2049916"/>
    <lineage>
        <taxon>Bacteria</taxon>
        <taxon>Pseudomonadati</taxon>
        <taxon>Bacteroidota</taxon>
        <taxon>Chitinophagia</taxon>
        <taxon>Chitinophagales</taxon>
        <taxon>Chitinophagaceae</taxon>
        <taxon>Rurimicrobium</taxon>
    </lineage>
</organism>
<feature type="transmembrane region" description="Helical" evidence="3">
    <location>
        <begin position="388"/>
        <end position="414"/>
    </location>
</feature>
<feature type="transmembrane region" description="Helical" evidence="3">
    <location>
        <begin position="59"/>
        <end position="77"/>
    </location>
</feature>
<feature type="domain" description="Cytochrome c assembly protein" evidence="4">
    <location>
        <begin position="109"/>
        <end position="330"/>
    </location>
</feature>
<keyword evidence="3" id="KW-0812">Transmembrane</keyword>
<evidence type="ECO:0000313" key="6">
    <source>
        <dbReference type="Proteomes" id="UP001501410"/>
    </source>
</evidence>
<feature type="transmembrane region" description="Helical" evidence="3">
    <location>
        <begin position="468"/>
        <end position="487"/>
    </location>
</feature>
<dbReference type="Pfam" id="PF01578">
    <property type="entry name" value="Cytochrom_C_asm"/>
    <property type="match status" value="1"/>
</dbReference>
<dbReference type="PRINTS" id="PR01410">
    <property type="entry name" value="CCBIOGENESIS"/>
</dbReference>
<feature type="transmembrane region" description="Helical" evidence="3">
    <location>
        <begin position="526"/>
        <end position="543"/>
    </location>
</feature>
<feature type="transmembrane region" description="Helical" evidence="3">
    <location>
        <begin position="137"/>
        <end position="157"/>
    </location>
</feature>
<feature type="transmembrane region" description="Helical" evidence="3">
    <location>
        <begin position="348"/>
        <end position="368"/>
    </location>
</feature>
<keyword evidence="2" id="KW-0201">Cytochrome c-type biogenesis</keyword>
<dbReference type="InterPro" id="IPR002541">
    <property type="entry name" value="Cyt_c_assembly"/>
</dbReference>
<sequence length="824" mass="92561">MQTQYIGEHLLPGQWGHLFVVLSFVASLLSMFAYFSAARTESKDPVASQRWMSLARNSFIIHTASIIAIFITLYYIITHHLFEYHYAYAHSDKSLPSKYLLSCFWEGQQGSFLLWSFWHSMLGIVVMFSAKGLESRTMTVIALVQACLATTVLGIYLPGDIQIGTSPFLLLRHQMQAAPIFQQANYLSLIQDGNGLNVLLQNYWMVIHPPVLFLGFASTLIPFAFAIAALWKGEYQSFVKPTLTWSLFSGAVLGTGIMMGGAWAYESLNFGGYWAWDPVENASLVPWLIMVAALHTILVYRSTGRSLKITFLFYILCYVAIWYSTFLTRTGVLGDTSVHAFTGEGKSLYWQLLIFIALIGLPGIILLIRRGKTIPTVKTEEQLWTREFWMFIGSFLLLLSSIQISISTSIPIWAPLAKKITGKDIAPPVDPVAHYNNIQIWVAILIALLCGGVLYLKYRQTQLSKIAGRMGVVALVAAVLTTVIAWSMQISGWQFIVLLSTTCFCLTATVFYAFGMQKSFRKMGPSLSHFGFAVLLLGILITGRKKEIISLNTLGSFLPLGKTDMREAAKESRENVMLYEGVPVAMGDYWAIYQGDSTSTSDPRVFYKVRYERRDSATNKLLEAFTLYPDVFMNPKGQQGLSPNPDSKHYINRDIFTYVSSVSSKPNEALNQQDTFRSFRLRRGDTVYLSNAFVVFRDFNTHVSDPRYKSQTGDVSVAAVVDVYNLEGLLQTAQPVYYIRGQAEHFIDDTLSNSIGKVIRLGKIIPEEEKAELKILDVTDAKRWIVLKAIVFPHINLVWAGTIIMVLGFLLSMARARSKRKESA</sequence>
<evidence type="ECO:0000313" key="5">
    <source>
        <dbReference type="EMBL" id="GAA4449033.1"/>
    </source>
</evidence>
<evidence type="ECO:0000256" key="2">
    <source>
        <dbReference type="ARBA" id="ARBA00022748"/>
    </source>
</evidence>
<keyword evidence="6" id="KW-1185">Reference proteome</keyword>
<feature type="transmembrane region" description="Helical" evidence="3">
    <location>
        <begin position="438"/>
        <end position="456"/>
    </location>
</feature>
<dbReference type="PANTHER" id="PTHR43653">
    <property type="entry name" value="CYTOCHROME C ASSEMBLY PROTEIN-RELATED"/>
    <property type="match status" value="1"/>
</dbReference>
<feature type="transmembrane region" description="Helical" evidence="3">
    <location>
        <begin position="309"/>
        <end position="328"/>
    </location>
</feature>
<feature type="transmembrane region" description="Helical" evidence="3">
    <location>
        <begin position="284"/>
        <end position="302"/>
    </location>
</feature>
<protein>
    <submittedName>
        <fullName evidence="5">Cytochrome c biogenesis protein CcsA</fullName>
    </submittedName>
</protein>
<reference evidence="6" key="1">
    <citation type="journal article" date="2019" name="Int. J. Syst. Evol. Microbiol.">
        <title>The Global Catalogue of Microorganisms (GCM) 10K type strain sequencing project: providing services to taxonomists for standard genome sequencing and annotation.</title>
        <authorList>
            <consortium name="The Broad Institute Genomics Platform"/>
            <consortium name="The Broad Institute Genome Sequencing Center for Infectious Disease"/>
            <person name="Wu L."/>
            <person name="Ma J."/>
        </authorList>
    </citation>
    <scope>NUCLEOTIDE SEQUENCE [LARGE SCALE GENOMIC DNA]</scope>
    <source>
        <strain evidence="6">JCM 31921</strain>
    </source>
</reference>
<keyword evidence="3" id="KW-0472">Membrane</keyword>
<name>A0ABP8MH71_9BACT</name>
<keyword evidence="3" id="KW-1133">Transmembrane helix</keyword>
<gene>
    <name evidence="5" type="primary">ccsA_2</name>
    <name evidence="5" type="ORF">GCM10023092_02530</name>
</gene>
<proteinExistence type="inferred from homology"/>
<evidence type="ECO:0000256" key="1">
    <source>
        <dbReference type="ARBA" id="ARBA00009186"/>
    </source>
</evidence>
<feature type="transmembrane region" description="Helical" evidence="3">
    <location>
        <begin position="493"/>
        <end position="514"/>
    </location>
</feature>
<feature type="transmembrane region" description="Helical" evidence="3">
    <location>
        <begin position="15"/>
        <end position="38"/>
    </location>
</feature>
<feature type="transmembrane region" description="Helical" evidence="3">
    <location>
        <begin position="112"/>
        <end position="130"/>
    </location>
</feature>
<comment type="caution">
    <text evidence="5">The sequence shown here is derived from an EMBL/GenBank/DDBJ whole genome shotgun (WGS) entry which is preliminary data.</text>
</comment>
<dbReference type="PANTHER" id="PTHR43653:SF1">
    <property type="entry name" value="CYTOCHROME C-TYPE BIOGENESIS PROTEIN CCMF"/>
    <property type="match status" value="1"/>
</dbReference>
<comment type="similarity">
    <text evidence="1">Belongs to the CcmF/CycK/Ccl1/NrfE/CcsA family.</text>
</comment>
<dbReference type="Proteomes" id="UP001501410">
    <property type="component" value="Unassembled WGS sequence"/>
</dbReference>
<feature type="transmembrane region" description="Helical" evidence="3">
    <location>
        <begin position="797"/>
        <end position="814"/>
    </location>
</feature>
<feature type="transmembrane region" description="Helical" evidence="3">
    <location>
        <begin position="211"/>
        <end position="231"/>
    </location>
</feature>
<dbReference type="InterPro" id="IPR003567">
    <property type="entry name" value="Cyt_c_biogenesis"/>
</dbReference>